<proteinExistence type="predicted"/>
<keyword evidence="3" id="KW-1185">Reference proteome</keyword>
<sequence length="255" mass="29717">MQYDIYIALSICTIVSYWLPAIILSFLHFKEKRSDYKFHLVQPIINKDEYLYRKYWVVENFAGPFPRVSLDGKSCYLRKIKDRTKADNEISAYKRIQKNKPANFPSVEMIKRTGANTELFLSGIPEAKFLSDFETLKRSSAVHVTAQYITMIDQLSQISVHPKISSSKELLLTKNNHQLFIADLTNVETTTEEPDFSFVFGLLEFYLSSFLSENESKENDLTKIKNLSVFNGINWLEYYLGKAQTDFKLETIIYY</sequence>
<evidence type="ECO:0000313" key="3">
    <source>
        <dbReference type="Proteomes" id="UP001439008"/>
    </source>
</evidence>
<protein>
    <submittedName>
        <fullName evidence="2">Uncharacterized protein</fullName>
    </submittedName>
</protein>
<keyword evidence="1" id="KW-1133">Transmembrane helix</keyword>
<organism evidence="2 3">
    <name type="scientific">Bonamia ostreae</name>
    <dbReference type="NCBI Taxonomy" id="126728"/>
    <lineage>
        <taxon>Eukaryota</taxon>
        <taxon>Sar</taxon>
        <taxon>Rhizaria</taxon>
        <taxon>Endomyxa</taxon>
        <taxon>Ascetosporea</taxon>
        <taxon>Haplosporida</taxon>
        <taxon>Bonamia</taxon>
    </lineage>
</organism>
<gene>
    <name evidence="2" type="ORF">MHBO_003375</name>
</gene>
<dbReference type="Proteomes" id="UP001439008">
    <property type="component" value="Unassembled WGS sequence"/>
</dbReference>
<feature type="transmembrane region" description="Helical" evidence="1">
    <location>
        <begin position="6"/>
        <end position="27"/>
    </location>
</feature>
<comment type="caution">
    <text evidence="2">The sequence shown here is derived from an EMBL/GenBank/DDBJ whole genome shotgun (WGS) entry which is preliminary data.</text>
</comment>
<reference evidence="2 3" key="1">
    <citation type="journal article" date="2024" name="BMC Biol.">
        <title>Comparative genomics of Ascetosporea gives new insight into the evolutionary basis for animal parasitism in Rhizaria.</title>
        <authorList>
            <person name="Hiltunen Thoren M."/>
            <person name="Onut-Brannstrom I."/>
            <person name="Alfjorden A."/>
            <person name="Peckova H."/>
            <person name="Swords F."/>
            <person name="Hooper C."/>
            <person name="Holzer A.S."/>
            <person name="Bass D."/>
            <person name="Burki F."/>
        </authorList>
    </citation>
    <scope>NUCLEOTIDE SEQUENCE [LARGE SCALE GENOMIC DNA]</scope>
    <source>
        <strain evidence="2">20-A016</strain>
    </source>
</reference>
<keyword evidence="1" id="KW-0472">Membrane</keyword>
<evidence type="ECO:0000256" key="1">
    <source>
        <dbReference type="SAM" id="Phobius"/>
    </source>
</evidence>
<evidence type="ECO:0000313" key="2">
    <source>
        <dbReference type="EMBL" id="MES1921838.1"/>
    </source>
</evidence>
<keyword evidence="1" id="KW-0812">Transmembrane</keyword>
<name>A0ABV2AQ86_9EUKA</name>
<accession>A0ABV2AQ86</accession>
<dbReference type="EMBL" id="JBDODL010001840">
    <property type="protein sequence ID" value="MES1921838.1"/>
    <property type="molecule type" value="Genomic_DNA"/>
</dbReference>